<name>A0ABT8T1F7_9HYPH</name>
<reference evidence="2" key="2">
    <citation type="submission" date="2023-07" db="EMBL/GenBank/DDBJ databases">
        <authorList>
            <person name="Sun H."/>
        </authorList>
    </citation>
    <scope>NUCLEOTIDE SEQUENCE</scope>
    <source>
        <strain evidence="2">05753</strain>
    </source>
</reference>
<feature type="transmembrane region" description="Helical" evidence="1">
    <location>
        <begin position="41"/>
        <end position="60"/>
    </location>
</feature>
<organism evidence="2 3">
    <name type="scientific">Rhizobium oryzicola</name>
    <dbReference type="NCBI Taxonomy" id="1232668"/>
    <lineage>
        <taxon>Bacteria</taxon>
        <taxon>Pseudomonadati</taxon>
        <taxon>Pseudomonadota</taxon>
        <taxon>Alphaproteobacteria</taxon>
        <taxon>Hyphomicrobiales</taxon>
        <taxon>Rhizobiaceae</taxon>
        <taxon>Rhizobium/Agrobacterium group</taxon>
        <taxon>Rhizobium</taxon>
    </lineage>
</organism>
<keyword evidence="1" id="KW-1133">Transmembrane helix</keyword>
<dbReference type="EMBL" id="JAUKWQ010000008">
    <property type="protein sequence ID" value="MDO1584476.1"/>
    <property type="molecule type" value="Genomic_DNA"/>
</dbReference>
<gene>
    <name evidence="2" type="ORF">Q2T52_20510</name>
</gene>
<dbReference type="Pfam" id="PF05437">
    <property type="entry name" value="AzlD"/>
    <property type="match status" value="1"/>
</dbReference>
<dbReference type="Proteomes" id="UP001169006">
    <property type="component" value="Unassembled WGS sequence"/>
</dbReference>
<protein>
    <submittedName>
        <fullName evidence="2">AzlD family protein</fullName>
    </submittedName>
</protein>
<keyword evidence="1" id="KW-0812">Transmembrane</keyword>
<reference evidence="2" key="1">
    <citation type="journal article" date="2015" name="Int. J. Syst. Evol. Microbiol.">
        <title>Rhizobium oryzicola sp. nov., potential plant-growth-promoting endophytic bacteria isolated from rice roots.</title>
        <authorList>
            <person name="Zhang X.X."/>
            <person name="Gao J.S."/>
            <person name="Cao Y.H."/>
            <person name="Sheirdil R.A."/>
            <person name="Wang X.C."/>
            <person name="Zhang L."/>
        </authorList>
    </citation>
    <scope>NUCLEOTIDE SEQUENCE</scope>
    <source>
        <strain evidence="2">05753</strain>
    </source>
</reference>
<feature type="transmembrane region" description="Helical" evidence="1">
    <location>
        <begin position="66"/>
        <end position="96"/>
    </location>
</feature>
<keyword evidence="1" id="KW-0472">Membrane</keyword>
<evidence type="ECO:0000313" key="2">
    <source>
        <dbReference type="EMBL" id="MDO1584476.1"/>
    </source>
</evidence>
<evidence type="ECO:0000256" key="1">
    <source>
        <dbReference type="SAM" id="Phobius"/>
    </source>
</evidence>
<comment type="caution">
    <text evidence="2">The sequence shown here is derived from an EMBL/GenBank/DDBJ whole genome shotgun (WGS) entry which is preliminary data.</text>
</comment>
<keyword evidence="3" id="KW-1185">Reference proteome</keyword>
<evidence type="ECO:0000313" key="3">
    <source>
        <dbReference type="Proteomes" id="UP001169006"/>
    </source>
</evidence>
<dbReference type="InterPro" id="IPR008407">
    <property type="entry name" value="Brnchd-chn_aa_trnsp_AzlD"/>
</dbReference>
<dbReference type="RefSeq" id="WP_302078712.1">
    <property type="nucleotide sequence ID" value="NZ_JAUKWQ010000008.1"/>
</dbReference>
<sequence>MTTDLRTLLIILAAALATYATRIGGYVMITRMKTIPPRLERALNAVPGAVLATLVAPAFFDGGWDVKAALIVALLVGLRHAGFGLIIAGWGTAVLIRHFA</sequence>
<feature type="transmembrane region" description="Helical" evidence="1">
    <location>
        <begin position="6"/>
        <end position="29"/>
    </location>
</feature>
<proteinExistence type="predicted"/>
<accession>A0ABT8T1F7</accession>